<gene>
    <name evidence="1" type="ORF">LTS18_006446</name>
</gene>
<dbReference type="Proteomes" id="UP001186974">
    <property type="component" value="Unassembled WGS sequence"/>
</dbReference>
<evidence type="ECO:0000313" key="1">
    <source>
        <dbReference type="EMBL" id="KAK3078861.1"/>
    </source>
</evidence>
<organism evidence="1 2">
    <name type="scientific">Coniosporium uncinatum</name>
    <dbReference type="NCBI Taxonomy" id="93489"/>
    <lineage>
        <taxon>Eukaryota</taxon>
        <taxon>Fungi</taxon>
        <taxon>Dikarya</taxon>
        <taxon>Ascomycota</taxon>
        <taxon>Pezizomycotina</taxon>
        <taxon>Dothideomycetes</taxon>
        <taxon>Dothideomycetes incertae sedis</taxon>
        <taxon>Coniosporium</taxon>
    </lineage>
</organism>
<keyword evidence="2" id="KW-1185">Reference proteome</keyword>
<comment type="caution">
    <text evidence="1">The sequence shown here is derived from an EMBL/GenBank/DDBJ whole genome shotgun (WGS) entry which is preliminary data.</text>
</comment>
<evidence type="ECO:0000313" key="2">
    <source>
        <dbReference type="Proteomes" id="UP001186974"/>
    </source>
</evidence>
<sequence>MSPRPPSNVKIYFASPEPSASATTPVELNNAPSPAATSSDPELINAVAHLSPMQYNQ</sequence>
<reference evidence="1" key="1">
    <citation type="submission" date="2024-09" db="EMBL/GenBank/DDBJ databases">
        <title>Black Yeasts Isolated from many extreme environments.</title>
        <authorList>
            <person name="Coleine C."/>
            <person name="Stajich J.E."/>
            <person name="Selbmann L."/>
        </authorList>
    </citation>
    <scope>NUCLEOTIDE SEQUENCE</scope>
    <source>
        <strain evidence="1">CCFEE 5737</strain>
    </source>
</reference>
<name>A0ACC3DQP8_9PEZI</name>
<feature type="non-terminal residue" evidence="1">
    <location>
        <position position="57"/>
    </location>
</feature>
<dbReference type="EMBL" id="JAWDJW010001562">
    <property type="protein sequence ID" value="KAK3078861.1"/>
    <property type="molecule type" value="Genomic_DNA"/>
</dbReference>
<protein>
    <submittedName>
        <fullName evidence="1">Uncharacterized protein</fullName>
    </submittedName>
</protein>
<proteinExistence type="predicted"/>
<accession>A0ACC3DQP8</accession>